<keyword evidence="6" id="KW-0808">Transferase</keyword>
<evidence type="ECO:0000256" key="7">
    <source>
        <dbReference type="ARBA" id="ARBA00022692"/>
    </source>
</evidence>
<proteinExistence type="predicted"/>
<dbReference type="InterPro" id="IPR005467">
    <property type="entry name" value="His_kinase_dom"/>
</dbReference>
<dbReference type="SMART" id="SM00388">
    <property type="entry name" value="HisKA"/>
    <property type="match status" value="1"/>
</dbReference>
<keyword evidence="9" id="KW-0418">Kinase</keyword>
<dbReference type="GO" id="GO:0005886">
    <property type="term" value="C:plasma membrane"/>
    <property type="evidence" value="ECO:0007669"/>
    <property type="project" value="UniProtKB-SubCell"/>
</dbReference>
<dbReference type="InterPro" id="IPR011620">
    <property type="entry name" value="Sig_transdc_His_kinase_LytS_TM"/>
</dbReference>
<accession>A0A1Y0ISZ0</accession>
<dbReference type="PANTHER" id="PTHR43065:SF46">
    <property type="entry name" value="C4-DICARBOXYLATE TRANSPORT SENSOR PROTEIN DCTB"/>
    <property type="match status" value="1"/>
</dbReference>
<evidence type="ECO:0000256" key="11">
    <source>
        <dbReference type="ARBA" id="ARBA00022989"/>
    </source>
</evidence>
<protein>
    <recommendedName>
        <fullName evidence="3">histidine kinase</fullName>
        <ecNumber evidence="3">2.7.13.3</ecNumber>
    </recommendedName>
</protein>
<dbReference type="InterPro" id="IPR036097">
    <property type="entry name" value="HisK_dim/P_sf"/>
</dbReference>
<evidence type="ECO:0000256" key="9">
    <source>
        <dbReference type="ARBA" id="ARBA00022777"/>
    </source>
</evidence>
<dbReference type="EC" id="2.7.13.3" evidence="3"/>
<dbReference type="Pfam" id="PF02518">
    <property type="entry name" value="HATPase_c"/>
    <property type="match status" value="1"/>
</dbReference>
<evidence type="ECO:0000256" key="4">
    <source>
        <dbReference type="ARBA" id="ARBA00022475"/>
    </source>
</evidence>
<evidence type="ECO:0000256" key="13">
    <source>
        <dbReference type="ARBA" id="ARBA00023136"/>
    </source>
</evidence>
<keyword evidence="8" id="KW-0547">Nucleotide-binding</keyword>
<dbReference type="PANTHER" id="PTHR43065">
    <property type="entry name" value="SENSOR HISTIDINE KINASE"/>
    <property type="match status" value="1"/>
</dbReference>
<evidence type="ECO:0000256" key="1">
    <source>
        <dbReference type="ARBA" id="ARBA00000085"/>
    </source>
</evidence>
<keyword evidence="17" id="KW-1185">Reference proteome</keyword>
<dbReference type="Pfam" id="PF00512">
    <property type="entry name" value="HisKA"/>
    <property type="match status" value="1"/>
</dbReference>
<dbReference type="SMART" id="SM00387">
    <property type="entry name" value="HATPase_c"/>
    <property type="match status" value="1"/>
</dbReference>
<dbReference type="Gene3D" id="1.10.287.130">
    <property type="match status" value="1"/>
</dbReference>
<dbReference type="EMBL" id="CP021434">
    <property type="protein sequence ID" value="ARU63641.1"/>
    <property type="molecule type" value="Genomic_DNA"/>
</dbReference>
<dbReference type="SUPFAM" id="SSF47384">
    <property type="entry name" value="Homodimeric domain of signal transducing histidine kinase"/>
    <property type="match status" value="1"/>
</dbReference>
<organism evidence="16 17">
    <name type="scientific">Tumebacillus avium</name>
    <dbReference type="NCBI Taxonomy" id="1903704"/>
    <lineage>
        <taxon>Bacteria</taxon>
        <taxon>Bacillati</taxon>
        <taxon>Bacillota</taxon>
        <taxon>Bacilli</taxon>
        <taxon>Bacillales</taxon>
        <taxon>Alicyclobacillaceae</taxon>
        <taxon>Tumebacillus</taxon>
    </lineage>
</organism>
<comment type="catalytic activity">
    <reaction evidence="1">
        <text>ATP + protein L-histidine = ADP + protein N-phospho-L-histidine.</text>
        <dbReference type="EC" id="2.7.13.3"/>
    </reaction>
</comment>
<sequence length="420" mass="47131">MKDLLLNFLVILAPLFLYQILAADRMYGKDLLKMKWWIGVMYGVAACLCMFFPINMGDEFIWDLRWVPFLIAILYGGVRGGIAAGAILLLCRLYLGGGAAFYTVLIDVVLLLPLLLRIRPWFHTYSLRGKIVLAGLLSVMTYLLIMLSIGFYFVYRGDVWYLFQHSLEFYLFFGLLYLLSMTASVLLLENMQENARIRAEIQKSEKLQIITQLAASIAHEVRNPLTVVRGFIQLASSTMDEQNRRYMHTAIEELDRAEFIISDYLNFAKPELDRLERVEAGDVLKHVTNLMSSYATMQGAALSVEAEPGLQLMADSVKLKQVIMNLIKNSVEASSAGGGKIDVLARRSGEHVVIEVIDNGPGMTPEELERLGSPFYSTKEKGTGLGLMVSFRIIEAMHGKLEFWSEPGDGTTAAITIPTR</sequence>
<evidence type="ECO:0000259" key="15">
    <source>
        <dbReference type="PROSITE" id="PS50109"/>
    </source>
</evidence>
<dbReference type="GO" id="GO:0071555">
    <property type="term" value="P:cell wall organization"/>
    <property type="evidence" value="ECO:0007669"/>
    <property type="project" value="InterPro"/>
</dbReference>
<evidence type="ECO:0000256" key="5">
    <source>
        <dbReference type="ARBA" id="ARBA00022553"/>
    </source>
</evidence>
<dbReference type="CDD" id="cd00082">
    <property type="entry name" value="HisKA"/>
    <property type="match status" value="1"/>
</dbReference>
<keyword evidence="10" id="KW-0067">ATP-binding</keyword>
<dbReference type="PROSITE" id="PS50109">
    <property type="entry name" value="HIS_KIN"/>
    <property type="match status" value="1"/>
</dbReference>
<feature type="transmembrane region" description="Helical" evidence="14">
    <location>
        <begin position="167"/>
        <end position="188"/>
    </location>
</feature>
<dbReference type="RefSeq" id="WP_087458975.1">
    <property type="nucleotide sequence ID" value="NZ_CP021434.1"/>
</dbReference>
<dbReference type="InterPro" id="IPR004358">
    <property type="entry name" value="Sig_transdc_His_kin-like_C"/>
</dbReference>
<evidence type="ECO:0000256" key="6">
    <source>
        <dbReference type="ARBA" id="ARBA00022679"/>
    </source>
</evidence>
<dbReference type="InterPro" id="IPR003661">
    <property type="entry name" value="HisK_dim/P_dom"/>
</dbReference>
<dbReference type="AlphaFoldDB" id="A0A1Y0ISZ0"/>
<evidence type="ECO:0000256" key="3">
    <source>
        <dbReference type="ARBA" id="ARBA00012438"/>
    </source>
</evidence>
<dbReference type="Gene3D" id="3.30.565.10">
    <property type="entry name" value="Histidine kinase-like ATPase, C-terminal domain"/>
    <property type="match status" value="1"/>
</dbReference>
<feature type="transmembrane region" description="Helical" evidence="14">
    <location>
        <begin position="131"/>
        <end position="155"/>
    </location>
</feature>
<evidence type="ECO:0000313" key="17">
    <source>
        <dbReference type="Proteomes" id="UP000195437"/>
    </source>
</evidence>
<dbReference type="OrthoDB" id="9815750at2"/>
<feature type="transmembrane region" description="Helical" evidence="14">
    <location>
        <begin position="38"/>
        <end position="57"/>
    </location>
</feature>
<dbReference type="InterPro" id="IPR036890">
    <property type="entry name" value="HATPase_C_sf"/>
</dbReference>
<keyword evidence="7 14" id="KW-0812">Transmembrane</keyword>
<keyword evidence="11 14" id="KW-1133">Transmembrane helix</keyword>
<dbReference type="GO" id="GO:0005524">
    <property type="term" value="F:ATP binding"/>
    <property type="evidence" value="ECO:0007669"/>
    <property type="project" value="UniProtKB-KW"/>
</dbReference>
<dbReference type="GO" id="GO:0000155">
    <property type="term" value="F:phosphorelay sensor kinase activity"/>
    <property type="evidence" value="ECO:0007669"/>
    <property type="project" value="InterPro"/>
</dbReference>
<dbReference type="Pfam" id="PF07694">
    <property type="entry name" value="5TM-5TMR_LYT"/>
    <property type="match status" value="1"/>
</dbReference>
<dbReference type="InterPro" id="IPR003594">
    <property type="entry name" value="HATPase_dom"/>
</dbReference>
<keyword evidence="4" id="KW-1003">Cell membrane</keyword>
<keyword evidence="12" id="KW-0902">Two-component regulatory system</keyword>
<keyword evidence="5" id="KW-0597">Phosphoprotein</keyword>
<evidence type="ECO:0000313" key="16">
    <source>
        <dbReference type="EMBL" id="ARU63641.1"/>
    </source>
</evidence>
<evidence type="ECO:0000256" key="8">
    <source>
        <dbReference type="ARBA" id="ARBA00022741"/>
    </source>
</evidence>
<dbReference type="PRINTS" id="PR00344">
    <property type="entry name" value="BCTRLSENSOR"/>
</dbReference>
<dbReference type="CDD" id="cd00075">
    <property type="entry name" value="HATPase"/>
    <property type="match status" value="1"/>
</dbReference>
<comment type="subcellular location">
    <subcellularLocation>
        <location evidence="2">Cell membrane</location>
        <topology evidence="2">Multi-pass membrane protein</topology>
    </subcellularLocation>
</comment>
<name>A0A1Y0ISZ0_9BACL</name>
<evidence type="ECO:0000256" key="12">
    <source>
        <dbReference type="ARBA" id="ARBA00023012"/>
    </source>
</evidence>
<feature type="transmembrane region" description="Helical" evidence="14">
    <location>
        <begin position="69"/>
        <end position="95"/>
    </location>
</feature>
<evidence type="ECO:0000256" key="14">
    <source>
        <dbReference type="SAM" id="Phobius"/>
    </source>
</evidence>
<feature type="transmembrane region" description="Helical" evidence="14">
    <location>
        <begin position="101"/>
        <end position="119"/>
    </location>
</feature>
<dbReference type="SUPFAM" id="SSF55874">
    <property type="entry name" value="ATPase domain of HSP90 chaperone/DNA topoisomerase II/histidine kinase"/>
    <property type="match status" value="1"/>
</dbReference>
<feature type="domain" description="Histidine kinase" evidence="15">
    <location>
        <begin position="216"/>
        <end position="420"/>
    </location>
</feature>
<evidence type="ECO:0000256" key="2">
    <source>
        <dbReference type="ARBA" id="ARBA00004651"/>
    </source>
</evidence>
<dbReference type="Proteomes" id="UP000195437">
    <property type="component" value="Chromosome"/>
</dbReference>
<reference evidence="17" key="1">
    <citation type="submission" date="2017-05" db="EMBL/GenBank/DDBJ databases">
        <authorList>
            <person name="Sung H."/>
        </authorList>
    </citation>
    <scope>NUCLEOTIDE SEQUENCE [LARGE SCALE GENOMIC DNA]</scope>
    <source>
        <strain evidence="17">AR23208</strain>
    </source>
</reference>
<dbReference type="KEGG" id="tum:CBW65_23445"/>
<gene>
    <name evidence="16" type="ORF">CBW65_23445</name>
</gene>
<evidence type="ECO:0000256" key="10">
    <source>
        <dbReference type="ARBA" id="ARBA00022840"/>
    </source>
</evidence>
<keyword evidence="13 14" id="KW-0472">Membrane</keyword>